<feature type="domain" description="Reverse transcriptase Ty1/copia-type" evidence="1">
    <location>
        <begin position="2"/>
        <end position="115"/>
    </location>
</feature>
<evidence type="ECO:0000259" key="1">
    <source>
        <dbReference type="Pfam" id="PF07727"/>
    </source>
</evidence>
<dbReference type="EMBL" id="AP020998">
    <property type="protein sequence ID" value="BBN68957.1"/>
    <property type="molecule type" value="Genomic_DNA"/>
</dbReference>
<dbReference type="InterPro" id="IPR013103">
    <property type="entry name" value="RVT_2"/>
</dbReference>
<reference evidence="2" key="1">
    <citation type="journal article" date="2019" name="Science">
        <title>Mutation of a bHLH transcription factor allowed almond domestication.</title>
        <authorList>
            <person name="Sanchez-Perez R."/>
            <person name="Pavan S."/>
            <person name="Mazzeo R."/>
            <person name="Moldovan C."/>
            <person name="Aiese Cigliano R."/>
            <person name="Del Cueto J."/>
            <person name="Ricciardi F."/>
            <person name="Lotti C."/>
            <person name="Ricciardi L."/>
            <person name="Dicenta F."/>
            <person name="Lopez-Marques R.L."/>
            <person name="Lindberg Moller B."/>
        </authorList>
    </citation>
    <scope>NUCLEOTIDE SEQUENCE</scope>
</reference>
<proteinExistence type="predicted"/>
<gene>
    <name evidence="2" type="ORF">Prudu_661S000600</name>
</gene>
<dbReference type="Pfam" id="PF07727">
    <property type="entry name" value="RVT_2"/>
    <property type="match status" value="1"/>
</dbReference>
<dbReference type="InterPro" id="IPR043502">
    <property type="entry name" value="DNA/RNA_pol_sf"/>
</dbReference>
<name>A0A5H2XLE1_PRUDU</name>
<sequence>MNNRIESYCSEAGFQKCPYEHTLFIKIEKGGKILVVCLYVDDLIFTGNNDYMFLEFKKSMMNEFDMSDLGRMCYFLGIEVKQTSNGVFIGQKKYAQEILERFQMLDCNPVNNPIVPGFKLTKDFGGERIDSTYYKKIVGSLMYLSATRPDMMYVISLLSRLMEAPTILHFQAAKRVLRYLKGTTEFGVLYKRGKSRGLVGYSDSDFAGDLDDRKSTSGQVFMLSFRAISWSSKKQQVATLSTTEVEFIVAASCACQAMWLRRLLEELGYVQQSPTLIHCDNISTIKLSRNLSQDQIVDILTKPLKLETFGKLCGLLGFSTVKATPTTAFVTDMGKI</sequence>
<dbReference type="CDD" id="cd09272">
    <property type="entry name" value="RNase_HI_RT_Ty1"/>
    <property type="match status" value="1"/>
</dbReference>
<organism evidence="2">
    <name type="scientific">Prunus dulcis</name>
    <name type="common">Almond</name>
    <name type="synonym">Amygdalus dulcis</name>
    <dbReference type="NCBI Taxonomy" id="3755"/>
    <lineage>
        <taxon>Eukaryota</taxon>
        <taxon>Viridiplantae</taxon>
        <taxon>Streptophyta</taxon>
        <taxon>Embryophyta</taxon>
        <taxon>Tracheophyta</taxon>
        <taxon>Spermatophyta</taxon>
        <taxon>Magnoliopsida</taxon>
        <taxon>eudicotyledons</taxon>
        <taxon>Gunneridae</taxon>
        <taxon>Pentapetalae</taxon>
        <taxon>rosids</taxon>
        <taxon>fabids</taxon>
        <taxon>Rosales</taxon>
        <taxon>Rosaceae</taxon>
        <taxon>Amygdaloideae</taxon>
        <taxon>Amygdaleae</taxon>
        <taxon>Prunus</taxon>
    </lineage>
</organism>
<protein>
    <submittedName>
        <fullName evidence="2">Transposable element protein</fullName>
    </submittedName>
</protein>
<dbReference type="SUPFAM" id="SSF56672">
    <property type="entry name" value="DNA/RNA polymerases"/>
    <property type="match status" value="1"/>
</dbReference>
<accession>A0A5H2XLE1</accession>
<dbReference type="PANTHER" id="PTHR11439:SF517">
    <property type="entry name" value="CYSTEINE-RICH RLK (RECEPTOR-LIKE PROTEIN KINASE) 8"/>
    <property type="match status" value="1"/>
</dbReference>
<evidence type="ECO:0000313" key="2">
    <source>
        <dbReference type="EMBL" id="BBN68957.1"/>
    </source>
</evidence>
<dbReference type="PANTHER" id="PTHR11439">
    <property type="entry name" value="GAG-POL-RELATED RETROTRANSPOSON"/>
    <property type="match status" value="1"/>
</dbReference>
<dbReference type="AlphaFoldDB" id="A0A5H2XLE1"/>